<comment type="function">
    <text evidence="9">Plasma membrane transporter mediating the uptake by cells of the water soluble vitamin B2/riboflavin that plays a key role in biochemical oxidation-reduction reactions of the carbohydrate, lipid, and amino acid metabolism.</text>
</comment>
<feature type="transmembrane region" description="Helical" evidence="9">
    <location>
        <begin position="82"/>
        <end position="102"/>
    </location>
</feature>
<sequence length="426" mass="47096">MNENDEETRFNPLLAILIALFGSTSWLGVNAFWVEMSVHTQTLPEGWHLGSILTIIIQISSIPALIYTLLDHKNRIKISTAPIIELALVIVAIAILLVGHFNDFTVEIGGSKRSIVVYICMFFVGSVSILSDVLFIPYMKNLPAAYFQAFFVGLGMSALMPSIFSIIQGASSYECVVVPGEAQRPPRFIAPLFTVEVFYFIVFCWYCIGLVAFILIHHKRRWIFNVWPERLTWRIGSAGYHDNKEAVATKTWNGRSDVLLLTMIAIVYSLISVLMPSIQSYVALPYSPQTYSWSLTLCAIIQPVGSFISFFAPLRKIPLMVVTCCLTVLSAMFCLTLAFQSPSPWLVGTTAGSVSVILLTMTVFGLGCYTRSVIFEYIQSSSPSPAATHRRLLYAGLVGQAGTVVGTIFVFPAVNIFNLFKSAPSC</sequence>
<keyword evidence="4 9" id="KW-0813">Transport</keyword>
<evidence type="ECO:0000256" key="4">
    <source>
        <dbReference type="ARBA" id="ARBA00022448"/>
    </source>
</evidence>
<evidence type="ECO:0000256" key="5">
    <source>
        <dbReference type="ARBA" id="ARBA00022475"/>
    </source>
</evidence>
<feature type="transmembrane region" description="Helical" evidence="9">
    <location>
        <begin position="391"/>
        <end position="414"/>
    </location>
</feature>
<proteinExistence type="inferred from homology"/>
<feature type="transmembrane region" description="Helical" evidence="9">
    <location>
        <begin position="12"/>
        <end position="34"/>
    </location>
</feature>
<feature type="transmembrane region" description="Helical" evidence="9">
    <location>
        <begin position="258"/>
        <end position="278"/>
    </location>
</feature>
<dbReference type="GO" id="GO:0005886">
    <property type="term" value="C:plasma membrane"/>
    <property type="evidence" value="ECO:0007669"/>
    <property type="project" value="UniProtKB-SubCell"/>
</dbReference>
<evidence type="ECO:0000313" key="10">
    <source>
        <dbReference type="EMBL" id="CAD5228559.1"/>
    </source>
</evidence>
<dbReference type="PANTHER" id="PTHR12929">
    <property type="entry name" value="SOLUTE CARRIER FAMILY 52"/>
    <property type="match status" value="1"/>
</dbReference>
<keyword evidence="8 9" id="KW-0472">Membrane</keyword>
<dbReference type="AlphaFoldDB" id="A0A1I7RIY0"/>
<reference evidence="14" key="1">
    <citation type="submission" date="2016-11" db="UniProtKB">
        <authorList>
            <consortium name="WormBaseParasite"/>
        </authorList>
    </citation>
    <scope>IDENTIFICATION</scope>
</reference>
<evidence type="ECO:0000313" key="11">
    <source>
        <dbReference type="EMBL" id="CAG9119168.1"/>
    </source>
</evidence>
<feature type="transmembrane region" description="Helical" evidence="9">
    <location>
        <begin position="290"/>
        <end position="312"/>
    </location>
</feature>
<evidence type="ECO:0000256" key="6">
    <source>
        <dbReference type="ARBA" id="ARBA00022692"/>
    </source>
</evidence>
<organism evidence="12 14">
    <name type="scientific">Bursaphelenchus xylophilus</name>
    <name type="common">Pinewood nematode worm</name>
    <name type="synonym">Aphelenchoides xylophilus</name>
    <dbReference type="NCBI Taxonomy" id="6326"/>
    <lineage>
        <taxon>Eukaryota</taxon>
        <taxon>Metazoa</taxon>
        <taxon>Ecdysozoa</taxon>
        <taxon>Nematoda</taxon>
        <taxon>Chromadorea</taxon>
        <taxon>Rhabditida</taxon>
        <taxon>Tylenchina</taxon>
        <taxon>Tylenchomorpha</taxon>
        <taxon>Aphelenchoidea</taxon>
        <taxon>Aphelenchoididae</taxon>
        <taxon>Bursaphelenchus</taxon>
    </lineage>
</organism>
<comment type="catalytic activity">
    <reaction evidence="1 9">
        <text>riboflavin(in) = riboflavin(out)</text>
        <dbReference type="Rhea" id="RHEA:35015"/>
        <dbReference type="ChEBI" id="CHEBI:57986"/>
    </reaction>
</comment>
<dbReference type="InterPro" id="IPR009357">
    <property type="entry name" value="Riboflavin_transptr"/>
</dbReference>
<evidence type="ECO:0000256" key="8">
    <source>
        <dbReference type="ARBA" id="ARBA00023136"/>
    </source>
</evidence>
<feature type="transmembrane region" description="Helical" evidence="9">
    <location>
        <begin position="188"/>
        <end position="216"/>
    </location>
</feature>
<gene>
    <name evidence="10" type="ORF">BXYJ_LOCUS10505</name>
</gene>
<protein>
    <recommendedName>
        <fullName evidence="9">Riboflavin transporter</fullName>
    </recommendedName>
</protein>
<comment type="similarity">
    <text evidence="3 9">Belongs to the riboflavin transporter family.</text>
</comment>
<dbReference type="WBParaSite" id="BXY_0066200.1">
    <property type="protein sequence ID" value="BXY_0066200.1"/>
    <property type="gene ID" value="BXY_0066200"/>
</dbReference>
<feature type="transmembrane region" description="Helical" evidence="9">
    <location>
        <begin position="145"/>
        <end position="168"/>
    </location>
</feature>
<comment type="subcellular location">
    <subcellularLocation>
        <location evidence="2 9">Cell membrane</location>
        <topology evidence="2 9">Multi-pass membrane protein</topology>
    </subcellularLocation>
</comment>
<name>A0A1I7RIY0_BURXY</name>
<evidence type="ECO:0000256" key="3">
    <source>
        <dbReference type="ARBA" id="ARBA00006366"/>
    </source>
</evidence>
<evidence type="ECO:0000313" key="13">
    <source>
        <dbReference type="Proteomes" id="UP000659654"/>
    </source>
</evidence>
<keyword evidence="7 9" id="KW-1133">Transmembrane helix</keyword>
<dbReference type="OrthoDB" id="9995836at2759"/>
<dbReference type="Proteomes" id="UP000095284">
    <property type="component" value="Unplaced"/>
</dbReference>
<feature type="transmembrane region" description="Helical" evidence="9">
    <location>
        <begin position="345"/>
        <end position="370"/>
    </location>
</feature>
<dbReference type="eggNOG" id="KOG4255">
    <property type="taxonomic scope" value="Eukaryota"/>
</dbReference>
<feature type="transmembrane region" description="Helical" evidence="9">
    <location>
        <begin position="46"/>
        <end position="70"/>
    </location>
</feature>
<evidence type="ECO:0000256" key="2">
    <source>
        <dbReference type="ARBA" id="ARBA00004651"/>
    </source>
</evidence>
<dbReference type="EMBL" id="CAJFDI010000004">
    <property type="protein sequence ID" value="CAD5228559.1"/>
    <property type="molecule type" value="Genomic_DNA"/>
</dbReference>
<dbReference type="Pfam" id="PF06237">
    <property type="entry name" value="SLC52_ribofla_tr"/>
    <property type="match status" value="1"/>
</dbReference>
<feature type="transmembrane region" description="Helical" evidence="9">
    <location>
        <begin position="114"/>
        <end position="138"/>
    </location>
</feature>
<evidence type="ECO:0000313" key="12">
    <source>
        <dbReference type="Proteomes" id="UP000095284"/>
    </source>
</evidence>
<evidence type="ECO:0000256" key="7">
    <source>
        <dbReference type="ARBA" id="ARBA00022989"/>
    </source>
</evidence>
<keyword evidence="13" id="KW-1185">Reference proteome</keyword>
<dbReference type="GO" id="GO:0032217">
    <property type="term" value="F:riboflavin transmembrane transporter activity"/>
    <property type="evidence" value="ECO:0007669"/>
    <property type="project" value="UniProtKB-UniRule"/>
</dbReference>
<reference evidence="11" key="2">
    <citation type="submission" date="2020-08" db="EMBL/GenBank/DDBJ databases">
        <authorList>
            <person name="Kikuchi T."/>
        </authorList>
    </citation>
    <scope>NUCLEOTIDE SEQUENCE</scope>
    <source>
        <strain evidence="10">Ka4C1</strain>
    </source>
</reference>
<dbReference type="PANTHER" id="PTHR12929:SF10">
    <property type="entry name" value="RIBOFLAVIN TRANSPORTER"/>
    <property type="match status" value="1"/>
</dbReference>
<dbReference type="EMBL" id="CAJFCV020000004">
    <property type="protein sequence ID" value="CAG9119168.1"/>
    <property type="molecule type" value="Genomic_DNA"/>
</dbReference>
<keyword evidence="6 9" id="KW-0812">Transmembrane</keyword>
<keyword evidence="5 9" id="KW-1003">Cell membrane</keyword>
<evidence type="ECO:0000313" key="14">
    <source>
        <dbReference type="WBParaSite" id="BXY_0066200.1"/>
    </source>
</evidence>
<feature type="transmembrane region" description="Helical" evidence="9">
    <location>
        <begin position="319"/>
        <end position="339"/>
    </location>
</feature>
<dbReference type="Proteomes" id="UP000659654">
    <property type="component" value="Unassembled WGS sequence"/>
</dbReference>
<evidence type="ECO:0000256" key="1">
    <source>
        <dbReference type="ARBA" id="ARBA00000215"/>
    </source>
</evidence>
<dbReference type="Proteomes" id="UP000582659">
    <property type="component" value="Unassembled WGS sequence"/>
</dbReference>
<evidence type="ECO:0000256" key="9">
    <source>
        <dbReference type="RuleBase" id="RU368035"/>
    </source>
</evidence>
<accession>A0A1I7RIY0</accession>